<dbReference type="Proteomes" id="UP000494106">
    <property type="component" value="Unassembled WGS sequence"/>
</dbReference>
<feature type="region of interest" description="Disordered" evidence="2">
    <location>
        <begin position="1"/>
        <end position="56"/>
    </location>
</feature>
<evidence type="ECO:0000256" key="1">
    <source>
        <dbReference type="SAM" id="Coils"/>
    </source>
</evidence>
<reference evidence="4 5" key="1">
    <citation type="submission" date="2020-04" db="EMBL/GenBank/DDBJ databases">
        <authorList>
            <person name="Wallbank WR R."/>
            <person name="Pardo Diaz C."/>
            <person name="Kozak K."/>
            <person name="Martin S."/>
            <person name="Jiggins C."/>
            <person name="Moest M."/>
            <person name="Warren A I."/>
            <person name="Byers J.R.P. K."/>
            <person name="Montejo-Kovacevich G."/>
            <person name="Yen C E."/>
        </authorList>
    </citation>
    <scope>NUCLEOTIDE SEQUENCE [LARGE SCALE GENOMIC DNA]</scope>
</reference>
<dbReference type="Pfam" id="PF25298">
    <property type="entry name" value="Baculo_FP_2nd"/>
    <property type="match status" value="1"/>
</dbReference>
<sequence>MSVQHSPTLSPKKGKKNQAKSDPNLTQSKPQAELSNNYLQSRSKKPRPPHSPGSDLFDFKEEIKEILTSWKVEQQDHLNYTLREQSKNISKLSSDIAEVKQQNLEIKRSNMEIEKAMAFINKQYEDMKKQIETLQTERQLYLYTISELEKKVIGIQQISRNSSIEIRNVPITEGESTSDLNRFVSQLSNVLEMPISGVRDIYRIPGKPGTKKPIVVELNSVQEKDKVLTATKKFNKDKPHDGRLNTSQIGIHGHPQPVYVAEFLPSSTKKLFHLAREFAKLYKYEFCWSINGKVFLRQATGMKHIHVKSEQFLRDLKQ</sequence>
<keyword evidence="1" id="KW-0175">Coiled coil</keyword>
<dbReference type="InterPro" id="IPR057251">
    <property type="entry name" value="FP_C"/>
</dbReference>
<organism evidence="4 5">
    <name type="scientific">Arctia plantaginis</name>
    <name type="common">Wood tiger moth</name>
    <name type="synonym">Phalaena plantaginis</name>
    <dbReference type="NCBI Taxonomy" id="874455"/>
    <lineage>
        <taxon>Eukaryota</taxon>
        <taxon>Metazoa</taxon>
        <taxon>Ecdysozoa</taxon>
        <taxon>Arthropoda</taxon>
        <taxon>Hexapoda</taxon>
        <taxon>Insecta</taxon>
        <taxon>Pterygota</taxon>
        <taxon>Neoptera</taxon>
        <taxon>Endopterygota</taxon>
        <taxon>Lepidoptera</taxon>
        <taxon>Glossata</taxon>
        <taxon>Ditrysia</taxon>
        <taxon>Noctuoidea</taxon>
        <taxon>Erebidae</taxon>
        <taxon>Arctiinae</taxon>
        <taxon>Arctia</taxon>
    </lineage>
</organism>
<feature type="domain" description="FP protein C-terminal" evidence="3">
    <location>
        <begin position="266"/>
        <end position="316"/>
    </location>
</feature>
<feature type="compositionally biased region" description="Polar residues" evidence="2">
    <location>
        <begin position="20"/>
        <end position="40"/>
    </location>
</feature>
<gene>
    <name evidence="4" type="ORF">APLA_LOCUS11939</name>
</gene>
<feature type="coiled-coil region" evidence="1">
    <location>
        <begin position="82"/>
        <end position="151"/>
    </location>
</feature>
<comment type="caution">
    <text evidence="4">The sequence shown here is derived from an EMBL/GenBank/DDBJ whole genome shotgun (WGS) entry which is preliminary data.</text>
</comment>
<evidence type="ECO:0000256" key="2">
    <source>
        <dbReference type="SAM" id="MobiDB-lite"/>
    </source>
</evidence>
<proteinExistence type="predicted"/>
<protein>
    <recommendedName>
        <fullName evidence="3">FP protein C-terminal domain-containing protein</fullName>
    </recommendedName>
</protein>
<dbReference type="OrthoDB" id="7378959at2759"/>
<name>A0A8S1AQU6_ARCPL</name>
<keyword evidence="5" id="KW-1185">Reference proteome</keyword>
<evidence type="ECO:0000259" key="3">
    <source>
        <dbReference type="Pfam" id="PF25298"/>
    </source>
</evidence>
<dbReference type="EMBL" id="CADEBC010000535">
    <property type="protein sequence ID" value="CAB3248944.1"/>
    <property type="molecule type" value="Genomic_DNA"/>
</dbReference>
<accession>A0A8S1AQU6</accession>
<dbReference type="AlphaFoldDB" id="A0A8S1AQU6"/>
<evidence type="ECO:0000313" key="4">
    <source>
        <dbReference type="EMBL" id="CAB3248944.1"/>
    </source>
</evidence>
<evidence type="ECO:0000313" key="5">
    <source>
        <dbReference type="Proteomes" id="UP000494106"/>
    </source>
</evidence>